<evidence type="ECO:0000313" key="1">
    <source>
        <dbReference type="Proteomes" id="UP000790787"/>
    </source>
</evidence>
<keyword evidence="1" id="KW-1185">Reference proteome</keyword>
<reference evidence="1" key="1">
    <citation type="journal article" date="2014" name="Nat. Commun.">
        <title>The tobacco genome sequence and its comparison with those of tomato and potato.</title>
        <authorList>
            <person name="Sierro N."/>
            <person name="Battey J.N."/>
            <person name="Ouadi S."/>
            <person name="Bakaher N."/>
            <person name="Bovet L."/>
            <person name="Willig A."/>
            <person name="Goepfert S."/>
            <person name="Peitsch M.C."/>
            <person name="Ivanov N.V."/>
        </authorList>
    </citation>
    <scope>NUCLEOTIDE SEQUENCE [LARGE SCALE GENOMIC DNA]</scope>
</reference>
<name>A0AC58T3F1_TOBAC</name>
<organism evidence="1 2">
    <name type="scientific">Nicotiana tabacum</name>
    <name type="common">Common tobacco</name>
    <dbReference type="NCBI Taxonomy" id="4097"/>
    <lineage>
        <taxon>Eukaryota</taxon>
        <taxon>Viridiplantae</taxon>
        <taxon>Streptophyta</taxon>
        <taxon>Embryophyta</taxon>
        <taxon>Tracheophyta</taxon>
        <taxon>Spermatophyta</taxon>
        <taxon>Magnoliopsida</taxon>
        <taxon>eudicotyledons</taxon>
        <taxon>Gunneridae</taxon>
        <taxon>Pentapetalae</taxon>
        <taxon>asterids</taxon>
        <taxon>lamiids</taxon>
        <taxon>Solanales</taxon>
        <taxon>Solanaceae</taxon>
        <taxon>Nicotianoideae</taxon>
        <taxon>Nicotianeae</taxon>
        <taxon>Nicotiana</taxon>
    </lineage>
</organism>
<reference evidence="2" key="2">
    <citation type="submission" date="2025-08" db="UniProtKB">
        <authorList>
            <consortium name="RefSeq"/>
        </authorList>
    </citation>
    <scope>IDENTIFICATION</scope>
    <source>
        <tissue evidence="2">Leaf</tissue>
    </source>
</reference>
<evidence type="ECO:0000313" key="2">
    <source>
        <dbReference type="RefSeq" id="XP_075091745.1"/>
    </source>
</evidence>
<accession>A0AC58T3F1</accession>
<sequence length="247" mass="28936">MQNLGGDVQFDICNRLIIVPYEDLFLPSFQATHLVVDSVKPFYHEPWTSWRQIPYNIREQMWDQFRCTWHPQHQNAINSIFEKKVAQRIKDTMFAAQNASKMQDWLRKDVWDKLLEKWNTAEWKAKSEQAKGNDASSKGSSLHTGGSITFAVHKLRLEKERWRDMSHAEEDYHKRVEEWQQTQPPSTQPTPDDMASLWTEAAVGVNKGRVYRLGVRRPTGHPNPLLANSSSSQNQEHMKDMRKIFMI</sequence>
<proteinExistence type="predicted"/>
<dbReference type="Proteomes" id="UP000790787">
    <property type="component" value="Chromosome 17"/>
</dbReference>
<protein>
    <submittedName>
        <fullName evidence="2">Uncharacterized protein LOC142171922</fullName>
    </submittedName>
</protein>
<dbReference type="RefSeq" id="XP_075091745.1">
    <property type="nucleotide sequence ID" value="XM_075235644.1"/>
</dbReference>
<gene>
    <name evidence="2" type="primary">LOC142171922</name>
</gene>